<dbReference type="InterPro" id="IPR006490">
    <property type="entry name" value="Maj_tail_phi13"/>
</dbReference>
<dbReference type="EMBL" id="BK015368">
    <property type="protein sequence ID" value="DAE03519.1"/>
    <property type="molecule type" value="Genomic_DNA"/>
</dbReference>
<sequence>MESEINMARIGVKNLTIFPITKDDHEGTTYGTAVKLPPLMKVSLNAKTVEGSLYGDDRQVEGNFGITGYDITVDTTDLKPDQIAALLGHKKDAKGGITVNADDEAPYVAVAFESKRSDGDNQYVVLYKVKFSPLNEEFETKGENITYKTPSLVGKAIARESDGAFKYDVVAKTLPEGWYTTPQKSA</sequence>
<evidence type="ECO:0000313" key="1">
    <source>
        <dbReference type="EMBL" id="DAE03519.1"/>
    </source>
</evidence>
<reference evidence="1" key="1">
    <citation type="journal article" date="2021" name="Proc. Natl. Acad. Sci. U.S.A.">
        <title>A Catalog of Tens of Thousands of Viruses from Human Metagenomes Reveals Hidden Associations with Chronic Diseases.</title>
        <authorList>
            <person name="Tisza M.J."/>
            <person name="Buck C.B."/>
        </authorList>
    </citation>
    <scope>NUCLEOTIDE SEQUENCE</scope>
    <source>
        <strain evidence="1">CtpoI7</strain>
    </source>
</reference>
<organism evidence="1">
    <name type="scientific">Siphoviridae sp. ctpoI7</name>
    <dbReference type="NCBI Taxonomy" id="2825678"/>
    <lineage>
        <taxon>Viruses</taxon>
        <taxon>Duplodnaviria</taxon>
        <taxon>Heunggongvirae</taxon>
        <taxon>Uroviricota</taxon>
        <taxon>Caudoviricetes</taxon>
    </lineage>
</organism>
<protein>
    <submittedName>
        <fullName evidence="1">Major tail protein</fullName>
    </submittedName>
</protein>
<dbReference type="Pfam" id="PF04630">
    <property type="entry name" value="Phage_TTP_1"/>
    <property type="match status" value="1"/>
</dbReference>
<name>A0A8S5P8K9_9CAUD</name>
<accession>A0A8S5P8K9</accession>
<proteinExistence type="predicted"/>
<dbReference type="InterPro" id="IPR006724">
    <property type="entry name" value="Phage_TTP"/>
</dbReference>
<dbReference type="NCBIfam" id="TIGR01603">
    <property type="entry name" value="maj_tail_phi13"/>
    <property type="match status" value="1"/>
</dbReference>